<comment type="caution">
    <text evidence="2">The sequence shown here is derived from an EMBL/GenBank/DDBJ whole genome shotgun (WGS) entry which is preliminary data.</text>
</comment>
<feature type="compositionally biased region" description="Polar residues" evidence="1">
    <location>
        <begin position="26"/>
        <end position="37"/>
    </location>
</feature>
<dbReference type="OrthoDB" id="9909916at2759"/>
<feature type="non-terminal residue" evidence="2">
    <location>
        <position position="1"/>
    </location>
</feature>
<evidence type="ECO:0000256" key="1">
    <source>
        <dbReference type="SAM" id="MobiDB-lite"/>
    </source>
</evidence>
<feature type="compositionally biased region" description="Polar residues" evidence="1">
    <location>
        <begin position="7"/>
        <end position="18"/>
    </location>
</feature>
<reference evidence="2" key="1">
    <citation type="submission" date="2018-11" db="EMBL/GenBank/DDBJ databases">
        <authorList>
            <consortium name="Pathogen Informatics"/>
        </authorList>
    </citation>
    <scope>NUCLEOTIDE SEQUENCE</scope>
</reference>
<proteinExistence type="predicted"/>
<feature type="region of interest" description="Disordered" evidence="1">
    <location>
        <begin position="1"/>
        <end position="52"/>
    </location>
</feature>
<evidence type="ECO:0000313" key="2">
    <source>
        <dbReference type="EMBL" id="VEL44369.1"/>
    </source>
</evidence>
<dbReference type="AlphaFoldDB" id="A0A448XT56"/>
<feature type="compositionally biased region" description="Low complexity" evidence="1">
    <location>
        <begin position="38"/>
        <end position="52"/>
    </location>
</feature>
<protein>
    <submittedName>
        <fullName evidence="2">Uncharacterized protein</fullName>
    </submittedName>
</protein>
<name>A0A448XT56_9PLAT</name>
<accession>A0A448XT56</accession>
<dbReference type="Proteomes" id="UP000784294">
    <property type="component" value="Unassembled WGS sequence"/>
</dbReference>
<evidence type="ECO:0000313" key="3">
    <source>
        <dbReference type="Proteomes" id="UP000784294"/>
    </source>
</evidence>
<dbReference type="EMBL" id="CAAALY010296781">
    <property type="protein sequence ID" value="VEL44369.1"/>
    <property type="molecule type" value="Genomic_DNA"/>
</dbReference>
<gene>
    <name evidence="2" type="ORF">PXEA_LOCUS37809</name>
</gene>
<organism evidence="2 3">
    <name type="scientific">Protopolystoma xenopodis</name>
    <dbReference type="NCBI Taxonomy" id="117903"/>
    <lineage>
        <taxon>Eukaryota</taxon>
        <taxon>Metazoa</taxon>
        <taxon>Spiralia</taxon>
        <taxon>Lophotrochozoa</taxon>
        <taxon>Platyhelminthes</taxon>
        <taxon>Monogenea</taxon>
        <taxon>Polyopisthocotylea</taxon>
        <taxon>Polystomatidea</taxon>
        <taxon>Polystomatidae</taxon>
        <taxon>Protopolystoma</taxon>
    </lineage>
</organism>
<keyword evidence="3" id="KW-1185">Reference proteome</keyword>
<sequence length="116" mass="12545">RPESRSLSELTRQISPPTKNGHALPTTGSRKSYQSFNPHSVGPTTGSTPGGALPSIPLSFSFATILHPEPKDLRVSRRLPAGTICTTSADRQLASFMVRTRTVSDRLQPLTFALCQ</sequence>